<evidence type="ECO:0000259" key="6">
    <source>
        <dbReference type="Pfam" id="PF00551"/>
    </source>
</evidence>
<dbReference type="InterPro" id="IPR044135">
    <property type="entry name" value="Met-tRNA-FMT_C"/>
</dbReference>
<dbReference type="CDD" id="cd08646">
    <property type="entry name" value="FMT_core_Met-tRNA-FMT_N"/>
    <property type="match status" value="1"/>
</dbReference>
<proteinExistence type="inferred from homology"/>
<evidence type="ECO:0000256" key="3">
    <source>
        <dbReference type="ARBA" id="ARBA00022679"/>
    </source>
</evidence>
<dbReference type="InterPro" id="IPR011034">
    <property type="entry name" value="Formyl_transferase-like_C_sf"/>
</dbReference>
<dbReference type="GO" id="GO:0004479">
    <property type="term" value="F:methionyl-tRNA formyltransferase activity"/>
    <property type="evidence" value="ECO:0007669"/>
    <property type="project" value="UniProtKB-UniRule"/>
</dbReference>
<keyword evidence="3 5" id="KW-0808">Transferase</keyword>
<accession>A0AAE3TCW3</accession>
<evidence type="ECO:0000313" key="9">
    <source>
        <dbReference type="Proteomes" id="UP001221302"/>
    </source>
</evidence>
<dbReference type="RefSeq" id="WP_321534343.1">
    <property type="nucleotide sequence ID" value="NZ_JARGDL010000001.1"/>
</dbReference>
<dbReference type="InterPro" id="IPR005794">
    <property type="entry name" value="Fmt"/>
</dbReference>
<evidence type="ECO:0000259" key="7">
    <source>
        <dbReference type="Pfam" id="PF02911"/>
    </source>
</evidence>
<comment type="function">
    <text evidence="5">Attaches a formyl group to the free amino group of methionyl-tRNA(fMet). The formyl group appears to play a dual role in the initiator identity of N-formylmethionyl-tRNA by promoting its recognition by IF2 and preventing the misappropriation of this tRNA by the elongation apparatus.</text>
</comment>
<gene>
    <name evidence="5 8" type="primary">fmt</name>
    <name evidence="8" type="ORF">P0M35_00315</name>
</gene>
<dbReference type="NCBIfam" id="TIGR00460">
    <property type="entry name" value="fmt"/>
    <property type="match status" value="1"/>
</dbReference>
<dbReference type="SUPFAM" id="SSF53328">
    <property type="entry name" value="Formyltransferase"/>
    <property type="match status" value="1"/>
</dbReference>
<dbReference type="Pfam" id="PF00551">
    <property type="entry name" value="Formyl_trans_N"/>
    <property type="match status" value="1"/>
</dbReference>
<evidence type="ECO:0000256" key="4">
    <source>
        <dbReference type="ARBA" id="ARBA00022917"/>
    </source>
</evidence>
<feature type="domain" description="Formyl transferase N-terminal" evidence="6">
    <location>
        <begin position="1"/>
        <end position="178"/>
    </location>
</feature>
<dbReference type="InterPro" id="IPR002376">
    <property type="entry name" value="Formyl_transf_N"/>
</dbReference>
<dbReference type="SUPFAM" id="SSF50486">
    <property type="entry name" value="FMT C-terminal domain-like"/>
    <property type="match status" value="1"/>
</dbReference>
<comment type="catalytic activity">
    <reaction evidence="5">
        <text>L-methionyl-tRNA(fMet) + (6R)-10-formyltetrahydrofolate = N-formyl-L-methionyl-tRNA(fMet) + (6S)-5,6,7,8-tetrahydrofolate + H(+)</text>
        <dbReference type="Rhea" id="RHEA:24380"/>
        <dbReference type="Rhea" id="RHEA-COMP:9952"/>
        <dbReference type="Rhea" id="RHEA-COMP:9953"/>
        <dbReference type="ChEBI" id="CHEBI:15378"/>
        <dbReference type="ChEBI" id="CHEBI:57453"/>
        <dbReference type="ChEBI" id="CHEBI:78530"/>
        <dbReference type="ChEBI" id="CHEBI:78844"/>
        <dbReference type="ChEBI" id="CHEBI:195366"/>
        <dbReference type="EC" id="2.1.2.9"/>
    </reaction>
</comment>
<feature type="domain" description="Formyl transferase C-terminal" evidence="7">
    <location>
        <begin position="202"/>
        <end position="297"/>
    </location>
</feature>
<evidence type="ECO:0000256" key="5">
    <source>
        <dbReference type="HAMAP-Rule" id="MF_00182"/>
    </source>
</evidence>
<dbReference type="CDD" id="cd08704">
    <property type="entry name" value="Met_tRNA_FMT_C"/>
    <property type="match status" value="1"/>
</dbReference>
<evidence type="ECO:0000256" key="1">
    <source>
        <dbReference type="ARBA" id="ARBA00010699"/>
    </source>
</evidence>
<dbReference type="InterPro" id="IPR005793">
    <property type="entry name" value="Formyl_trans_C"/>
</dbReference>
<comment type="similarity">
    <text evidence="1 5">Belongs to the Fmt family.</text>
</comment>
<keyword evidence="4 5" id="KW-0648">Protein biosynthesis</keyword>
<dbReference type="EC" id="2.1.2.9" evidence="2 5"/>
<dbReference type="InterPro" id="IPR036477">
    <property type="entry name" value="Formyl_transf_N_sf"/>
</dbReference>
<evidence type="ECO:0000313" key="8">
    <source>
        <dbReference type="EMBL" id="MDF1610578.1"/>
    </source>
</evidence>
<dbReference type="PANTHER" id="PTHR11138:SF5">
    <property type="entry name" value="METHIONYL-TRNA FORMYLTRANSFERASE, MITOCHONDRIAL"/>
    <property type="match status" value="1"/>
</dbReference>
<protein>
    <recommendedName>
        <fullName evidence="2 5">Methionyl-tRNA formyltransferase</fullName>
        <ecNumber evidence="2 5">2.1.2.9</ecNumber>
    </recommendedName>
</protein>
<dbReference type="PANTHER" id="PTHR11138">
    <property type="entry name" value="METHIONYL-TRNA FORMYLTRANSFERASE"/>
    <property type="match status" value="1"/>
</dbReference>
<dbReference type="InterPro" id="IPR041711">
    <property type="entry name" value="Met-tRNA-FMT_N"/>
</dbReference>
<dbReference type="HAMAP" id="MF_00182">
    <property type="entry name" value="Formyl_trans"/>
    <property type="match status" value="1"/>
</dbReference>
<dbReference type="Pfam" id="PF02911">
    <property type="entry name" value="Formyl_trans_C"/>
    <property type="match status" value="1"/>
</dbReference>
<keyword evidence="9" id="KW-1185">Reference proteome</keyword>
<organism evidence="8 9">
    <name type="scientific">Stygiobacter electus</name>
    <dbReference type="NCBI Taxonomy" id="3032292"/>
    <lineage>
        <taxon>Bacteria</taxon>
        <taxon>Pseudomonadati</taxon>
        <taxon>Ignavibacteriota</taxon>
        <taxon>Ignavibacteria</taxon>
        <taxon>Ignavibacteriales</taxon>
        <taxon>Melioribacteraceae</taxon>
        <taxon>Stygiobacter</taxon>
    </lineage>
</organism>
<evidence type="ECO:0000256" key="2">
    <source>
        <dbReference type="ARBA" id="ARBA00012261"/>
    </source>
</evidence>
<comment type="caution">
    <text evidence="8">The sequence shown here is derived from an EMBL/GenBank/DDBJ whole genome shotgun (WGS) entry which is preliminary data.</text>
</comment>
<dbReference type="AlphaFoldDB" id="A0AAE3TCW3"/>
<dbReference type="Proteomes" id="UP001221302">
    <property type="component" value="Unassembled WGS sequence"/>
</dbReference>
<name>A0AAE3TCW3_9BACT</name>
<dbReference type="Gene3D" id="3.40.50.12230">
    <property type="match status" value="1"/>
</dbReference>
<dbReference type="EMBL" id="JARGDL010000001">
    <property type="protein sequence ID" value="MDF1610578.1"/>
    <property type="molecule type" value="Genomic_DNA"/>
</dbReference>
<reference evidence="8" key="1">
    <citation type="submission" date="2023-03" db="EMBL/GenBank/DDBJ databases">
        <title>Stygiobacter electus gen. nov., sp. nov., facultatively anaerobic thermotolerant bacterium of the class Ignavibacteria from a well of Yessentuki mineral water deposit.</title>
        <authorList>
            <person name="Podosokorskaya O.A."/>
            <person name="Elcheninov A.G."/>
            <person name="Petrova N.F."/>
            <person name="Zavarzina D.G."/>
            <person name="Kublanov I.V."/>
            <person name="Merkel A.Y."/>
        </authorList>
    </citation>
    <scope>NUCLEOTIDE SEQUENCE</scope>
    <source>
        <strain evidence="8">09-Me</strain>
    </source>
</reference>
<dbReference type="GO" id="GO:0005829">
    <property type="term" value="C:cytosol"/>
    <property type="evidence" value="ECO:0007669"/>
    <property type="project" value="TreeGrafter"/>
</dbReference>
<feature type="binding site" evidence="5">
    <location>
        <begin position="108"/>
        <end position="111"/>
    </location>
    <ligand>
        <name>(6S)-5,6,7,8-tetrahydrofolate</name>
        <dbReference type="ChEBI" id="CHEBI:57453"/>
    </ligand>
</feature>
<sequence>MKIVFMGSAEFAIPSLEKLLNSHHEIIFAVSAPDKERGRGKKISFTPLKEFAIEKGLEVLTPINLKDEEFIQKLKKTNADLFVIVAFRILPKEVLQIPQKGSINLHASLLPKYRGAAPIHWALINGEKETGVTTFFLDEKVDTGNIILQEKIKIEDDDNLGSLYEKLKILGADVLLKTIEKIENGFYELTKQDNSLATPAPKITKELCKIDLKRTSVEIHNLVRGLSPHPSAILEYNGKSYKIIKTRLTNFNSQNSETIITTKKEIFLKTSDGYLEILELQPEGRKKMSAEEFLRGYSF</sequence>